<evidence type="ECO:0000313" key="3">
    <source>
        <dbReference type="Proteomes" id="UP000838878"/>
    </source>
</evidence>
<evidence type="ECO:0000256" key="1">
    <source>
        <dbReference type="SAM" id="MobiDB-lite"/>
    </source>
</evidence>
<reference evidence="2" key="1">
    <citation type="submission" date="2021-12" db="EMBL/GenBank/DDBJ databases">
        <authorList>
            <person name="Martin H S."/>
        </authorList>
    </citation>
    <scope>NUCLEOTIDE SEQUENCE</scope>
</reference>
<accession>A0A8J9V4E0</accession>
<dbReference type="OrthoDB" id="8057069at2759"/>
<feature type="compositionally biased region" description="Basic and acidic residues" evidence="1">
    <location>
        <begin position="1"/>
        <end position="17"/>
    </location>
</feature>
<protein>
    <submittedName>
        <fullName evidence="2">Uncharacterized protein</fullName>
    </submittedName>
</protein>
<organism evidence="2 3">
    <name type="scientific">Brenthis ino</name>
    <name type="common">lesser marbled fritillary</name>
    <dbReference type="NCBI Taxonomy" id="405034"/>
    <lineage>
        <taxon>Eukaryota</taxon>
        <taxon>Metazoa</taxon>
        <taxon>Ecdysozoa</taxon>
        <taxon>Arthropoda</taxon>
        <taxon>Hexapoda</taxon>
        <taxon>Insecta</taxon>
        <taxon>Pterygota</taxon>
        <taxon>Neoptera</taxon>
        <taxon>Endopterygota</taxon>
        <taxon>Lepidoptera</taxon>
        <taxon>Glossata</taxon>
        <taxon>Ditrysia</taxon>
        <taxon>Papilionoidea</taxon>
        <taxon>Nymphalidae</taxon>
        <taxon>Heliconiinae</taxon>
        <taxon>Argynnini</taxon>
        <taxon>Brenthis</taxon>
    </lineage>
</organism>
<dbReference type="EMBL" id="OV170230">
    <property type="protein sequence ID" value="CAH0715208.1"/>
    <property type="molecule type" value="Genomic_DNA"/>
</dbReference>
<feature type="non-terminal residue" evidence="2">
    <location>
        <position position="277"/>
    </location>
</feature>
<dbReference type="Proteomes" id="UP000838878">
    <property type="component" value="Chromosome 10"/>
</dbReference>
<name>A0A8J9V4E0_9NEOP</name>
<keyword evidence="3" id="KW-1185">Reference proteome</keyword>
<dbReference type="AlphaFoldDB" id="A0A8J9V4E0"/>
<gene>
    <name evidence="2" type="ORF">BINO364_LOCUS2176</name>
</gene>
<sequence>MPMTRRGETLRQQRGDDVTEGEESTIEHGHVDGAARAGSTQQPAPQLPEHFLSALMETITRAQVEANRSLINSLMTSSSEFRASTPVVASQTNNVNSGSGTAASVASVDANFTKCTARFNGSSQDAEVLEAFLDAVEIFKECAAVSDELALRGLPMLLEGEAAVWWRGVKALVTTWADAVARLRAAYGVAQPAHQILRQIFATEQQEEERAESFLCKVRALIAKLPYKLDEIVQVDICYGLLHRRIVKRVSRDNVRNLDDLMYKTRIAEDMYKTLKF</sequence>
<evidence type="ECO:0000313" key="2">
    <source>
        <dbReference type="EMBL" id="CAH0715208.1"/>
    </source>
</evidence>
<proteinExistence type="predicted"/>
<feature type="region of interest" description="Disordered" evidence="1">
    <location>
        <begin position="1"/>
        <end position="26"/>
    </location>
</feature>